<evidence type="ECO:0000256" key="2">
    <source>
        <dbReference type="ARBA" id="ARBA00004429"/>
    </source>
</evidence>
<evidence type="ECO:0000256" key="6">
    <source>
        <dbReference type="ARBA" id="ARBA00022553"/>
    </source>
</evidence>
<dbReference type="PROSITE" id="PS50894">
    <property type="entry name" value="HPT"/>
    <property type="match status" value="1"/>
</dbReference>
<dbReference type="Pfam" id="PF02518">
    <property type="entry name" value="HATPase_c"/>
    <property type="match status" value="1"/>
</dbReference>
<keyword evidence="4" id="KW-1003">Cell membrane</keyword>
<evidence type="ECO:0000256" key="1">
    <source>
        <dbReference type="ARBA" id="ARBA00000085"/>
    </source>
</evidence>
<evidence type="ECO:0000256" key="3">
    <source>
        <dbReference type="ARBA" id="ARBA00012438"/>
    </source>
</evidence>
<keyword evidence="10" id="KW-0547">Nucleotide-binding</keyword>
<keyword evidence="9" id="KW-0418">Kinase</keyword>
<evidence type="ECO:0000256" key="8">
    <source>
        <dbReference type="ARBA" id="ARBA00022692"/>
    </source>
</evidence>
<evidence type="ECO:0000256" key="12">
    <source>
        <dbReference type="ARBA" id="ARBA00023012"/>
    </source>
</evidence>
<dbReference type="SUPFAM" id="SSF52172">
    <property type="entry name" value="CheY-like"/>
    <property type="match status" value="1"/>
</dbReference>
<evidence type="ECO:0000313" key="21">
    <source>
        <dbReference type="Proteomes" id="UP000243719"/>
    </source>
</evidence>
<dbReference type="Pfam" id="PF00497">
    <property type="entry name" value="SBP_bac_3"/>
    <property type="match status" value="1"/>
</dbReference>
<keyword evidence="16" id="KW-0732">Signal</keyword>
<feature type="modified residue" description="Phosphohistidine" evidence="14">
    <location>
        <position position="740"/>
    </location>
</feature>
<sequence length="794" mass="86069">MKSWFAPAARLSSWLLLGLLSVAWAAPGYPADAVSFTPEERAWIAAHPVVRVAADPVCKPVVYEKNGYYHGLAVEYLRLISRETGLRFTFAPPGAWRHSADLLRRDEIDMLPAEYQHMLRAEVASQLTFVGTYFVSSTVIVTQGNAPMMVEAADLAGKRVAMKRDGAQATAVAKRYPSIEIVDADDTEDALEAVISGRADAAIDSDIAVSPLLRRRYGRFLKVSGALSGMTSDLSIGVRRDLPILQSIVRKALRGVSAGEADVITREVLAREDYGAPSLSVLAAYYAEEAATLAFCVSVLIFFFVRARRDRRAAMESERQKAMFLAVMSHEIRSPLNGILASIELLDDARLDPEQARLAQIAISAAQALQGLLDDALDISRLDAGRADLAPVPTPLREFVREVAVLIEFKAQAKGLAFVETVDAPDDVVPYLDQRRVGQIMRNLLFNAVKFTSHGRIALRVTLTVGRQRASRGELWIRVTDSGIGIPEKERARIFEPFVRGSNAAAGGAGLGLAICRELAALMGGTITLSEHDGPGACFDVRLPVTLVLADAAPAAHEPLSERPDLRSARQEARVLVVEDQEVNRYVLDRQLRSLGCRVLLAPDGASGIALLEREALDLVLLDYNLPDMAGDAVAKARRRFEAETGAPRLPIIALSAGVTHAQQGVCFDAGIDGFVKKPVRLHQLAALLELWCEVAVAPLTPETSADVVLDVAAVLRQDALALLAAFRDRNTELMAHYVHRLKGAALTLSLNDIATLASRLERDLRAGKLAPDAAARLATRIDELVAAVQRLGE</sequence>
<dbReference type="PANTHER" id="PTHR43047:SF64">
    <property type="entry name" value="HISTIDINE KINASE CONTAINING CHEY-HOMOLOGOUS RECEIVER DOMAIN AND PAS DOMAIN-RELATED"/>
    <property type="match status" value="1"/>
</dbReference>
<dbReference type="Pfam" id="PF00512">
    <property type="entry name" value="HisKA"/>
    <property type="match status" value="1"/>
</dbReference>
<name>A0A1H2PK19_9BURK</name>
<evidence type="ECO:0000256" key="4">
    <source>
        <dbReference type="ARBA" id="ARBA00022475"/>
    </source>
</evidence>
<dbReference type="InterPro" id="IPR004358">
    <property type="entry name" value="Sig_transdc_His_kin-like_C"/>
</dbReference>
<dbReference type="GO" id="GO:0000155">
    <property type="term" value="F:phosphorelay sensor kinase activity"/>
    <property type="evidence" value="ECO:0007669"/>
    <property type="project" value="InterPro"/>
</dbReference>
<dbReference type="RefSeq" id="WP_091903744.1">
    <property type="nucleotide sequence ID" value="NZ_FNLO01000001.1"/>
</dbReference>
<accession>A0A1H2PK19</accession>
<dbReference type="PANTHER" id="PTHR43047">
    <property type="entry name" value="TWO-COMPONENT HISTIDINE PROTEIN KINASE"/>
    <property type="match status" value="1"/>
</dbReference>
<keyword evidence="12" id="KW-0902">Two-component regulatory system</keyword>
<dbReference type="Pfam" id="PF00072">
    <property type="entry name" value="Response_reg"/>
    <property type="match status" value="1"/>
</dbReference>
<evidence type="ECO:0000259" key="19">
    <source>
        <dbReference type="PROSITE" id="PS50894"/>
    </source>
</evidence>
<evidence type="ECO:0000259" key="18">
    <source>
        <dbReference type="PROSITE" id="PS50110"/>
    </source>
</evidence>
<evidence type="ECO:0000256" key="16">
    <source>
        <dbReference type="SAM" id="SignalP"/>
    </source>
</evidence>
<dbReference type="InterPro" id="IPR003594">
    <property type="entry name" value="HATPase_dom"/>
</dbReference>
<dbReference type="CDD" id="cd17546">
    <property type="entry name" value="REC_hyHK_CKI1_RcsC-like"/>
    <property type="match status" value="1"/>
</dbReference>
<gene>
    <name evidence="20" type="ORF">SAMN05216551_101236</name>
</gene>
<dbReference type="InterPro" id="IPR003661">
    <property type="entry name" value="HisK_dim/P_dom"/>
</dbReference>
<dbReference type="SMART" id="SM00387">
    <property type="entry name" value="HATPase_c"/>
    <property type="match status" value="1"/>
</dbReference>
<dbReference type="Gene3D" id="3.40.50.2300">
    <property type="match status" value="1"/>
</dbReference>
<dbReference type="SUPFAM" id="SSF47384">
    <property type="entry name" value="Homodimeric domain of signal transducing histidine kinase"/>
    <property type="match status" value="1"/>
</dbReference>
<dbReference type="EC" id="2.7.13.3" evidence="3"/>
<dbReference type="Proteomes" id="UP000243719">
    <property type="component" value="Unassembled WGS sequence"/>
</dbReference>
<dbReference type="SUPFAM" id="SSF53850">
    <property type="entry name" value="Periplasmic binding protein-like II"/>
    <property type="match status" value="1"/>
</dbReference>
<dbReference type="OrthoDB" id="9796305at2"/>
<dbReference type="InterPro" id="IPR011006">
    <property type="entry name" value="CheY-like_superfamily"/>
</dbReference>
<keyword evidence="6 15" id="KW-0597">Phosphoprotein</keyword>
<dbReference type="SMART" id="SM00448">
    <property type="entry name" value="REC"/>
    <property type="match status" value="1"/>
</dbReference>
<dbReference type="SUPFAM" id="SSF55874">
    <property type="entry name" value="ATPase domain of HSP90 chaperone/DNA topoisomerase II/histidine kinase"/>
    <property type="match status" value="1"/>
</dbReference>
<proteinExistence type="predicted"/>
<evidence type="ECO:0000256" key="11">
    <source>
        <dbReference type="ARBA" id="ARBA00022989"/>
    </source>
</evidence>
<feature type="domain" description="HPt" evidence="19">
    <location>
        <begin position="701"/>
        <end position="794"/>
    </location>
</feature>
<keyword evidence="5" id="KW-0997">Cell inner membrane</keyword>
<evidence type="ECO:0000256" key="14">
    <source>
        <dbReference type="PROSITE-ProRule" id="PRU00110"/>
    </source>
</evidence>
<dbReference type="SUPFAM" id="SSF47226">
    <property type="entry name" value="Histidine-containing phosphotransfer domain, HPT domain"/>
    <property type="match status" value="1"/>
</dbReference>
<dbReference type="PROSITE" id="PS50109">
    <property type="entry name" value="HIS_KIN"/>
    <property type="match status" value="1"/>
</dbReference>
<keyword evidence="7" id="KW-0808">Transferase</keyword>
<keyword evidence="8" id="KW-0812">Transmembrane</keyword>
<evidence type="ECO:0000256" key="13">
    <source>
        <dbReference type="ARBA" id="ARBA00023136"/>
    </source>
</evidence>
<dbReference type="InterPro" id="IPR036641">
    <property type="entry name" value="HPT_dom_sf"/>
</dbReference>
<dbReference type="SMART" id="SM00388">
    <property type="entry name" value="HisKA"/>
    <property type="match status" value="1"/>
</dbReference>
<comment type="subcellular location">
    <subcellularLocation>
        <location evidence="2">Cell inner membrane</location>
        <topology evidence="2">Multi-pass membrane protein</topology>
    </subcellularLocation>
</comment>
<keyword evidence="21" id="KW-1185">Reference proteome</keyword>
<feature type="domain" description="Response regulatory" evidence="18">
    <location>
        <begin position="574"/>
        <end position="693"/>
    </location>
</feature>
<evidence type="ECO:0000256" key="5">
    <source>
        <dbReference type="ARBA" id="ARBA00022519"/>
    </source>
</evidence>
<dbReference type="AlphaFoldDB" id="A0A1H2PK19"/>
<dbReference type="InterPro" id="IPR008207">
    <property type="entry name" value="Sig_transdc_His_kin_Hpt_dom"/>
</dbReference>
<dbReference type="Pfam" id="PF01627">
    <property type="entry name" value="Hpt"/>
    <property type="match status" value="1"/>
</dbReference>
<dbReference type="Gene3D" id="1.10.287.130">
    <property type="match status" value="1"/>
</dbReference>
<dbReference type="InterPro" id="IPR005467">
    <property type="entry name" value="His_kinase_dom"/>
</dbReference>
<dbReference type="Gene3D" id="1.20.120.160">
    <property type="entry name" value="HPT domain"/>
    <property type="match status" value="1"/>
</dbReference>
<evidence type="ECO:0000256" key="9">
    <source>
        <dbReference type="ARBA" id="ARBA00022777"/>
    </source>
</evidence>
<evidence type="ECO:0000256" key="10">
    <source>
        <dbReference type="ARBA" id="ARBA00022840"/>
    </source>
</evidence>
<dbReference type="InterPro" id="IPR036097">
    <property type="entry name" value="HisK_dim/P_sf"/>
</dbReference>
<dbReference type="CDD" id="cd01007">
    <property type="entry name" value="PBP2_BvgS_HisK_like"/>
    <property type="match status" value="1"/>
</dbReference>
<keyword evidence="11" id="KW-1133">Transmembrane helix</keyword>
<reference evidence="21" key="1">
    <citation type="submission" date="2016-09" db="EMBL/GenBank/DDBJ databases">
        <authorList>
            <person name="Varghese N."/>
            <person name="Submissions S."/>
        </authorList>
    </citation>
    <scope>NUCLEOTIDE SEQUENCE [LARGE SCALE GENOMIC DNA]</scope>
    <source>
        <strain evidence="21">JS23</strain>
    </source>
</reference>
<keyword evidence="10" id="KW-0067">ATP-binding</keyword>
<feature type="signal peptide" evidence="16">
    <location>
        <begin position="1"/>
        <end position="25"/>
    </location>
</feature>
<keyword evidence="13" id="KW-0472">Membrane</keyword>
<dbReference type="InterPro" id="IPR036890">
    <property type="entry name" value="HATPase_C_sf"/>
</dbReference>
<dbReference type="Gene3D" id="3.30.565.10">
    <property type="entry name" value="Histidine kinase-like ATPase, C-terminal domain"/>
    <property type="match status" value="1"/>
</dbReference>
<dbReference type="EMBL" id="FNLO01000001">
    <property type="protein sequence ID" value="SDV46299.1"/>
    <property type="molecule type" value="Genomic_DNA"/>
</dbReference>
<dbReference type="CDD" id="cd00082">
    <property type="entry name" value="HisKA"/>
    <property type="match status" value="1"/>
</dbReference>
<dbReference type="InterPro" id="IPR001789">
    <property type="entry name" value="Sig_transdc_resp-reg_receiver"/>
</dbReference>
<evidence type="ECO:0000256" key="15">
    <source>
        <dbReference type="PROSITE-ProRule" id="PRU00169"/>
    </source>
</evidence>
<evidence type="ECO:0000256" key="7">
    <source>
        <dbReference type="ARBA" id="ARBA00022679"/>
    </source>
</evidence>
<protein>
    <recommendedName>
        <fullName evidence="3">histidine kinase</fullName>
        <ecNumber evidence="3">2.7.13.3</ecNumber>
    </recommendedName>
</protein>
<dbReference type="CDD" id="cd00088">
    <property type="entry name" value="HPT"/>
    <property type="match status" value="1"/>
</dbReference>
<dbReference type="Gene3D" id="3.40.190.10">
    <property type="entry name" value="Periplasmic binding protein-like II"/>
    <property type="match status" value="2"/>
</dbReference>
<organism evidence="20 21">
    <name type="scientific">Chitinasiproducens palmae</name>
    <dbReference type="NCBI Taxonomy" id="1770053"/>
    <lineage>
        <taxon>Bacteria</taxon>
        <taxon>Pseudomonadati</taxon>
        <taxon>Pseudomonadota</taxon>
        <taxon>Betaproteobacteria</taxon>
        <taxon>Burkholderiales</taxon>
        <taxon>Burkholderiaceae</taxon>
        <taxon>Chitinasiproducens</taxon>
    </lineage>
</organism>
<dbReference type="STRING" id="1770053.SAMN05216551_101236"/>
<dbReference type="InterPro" id="IPR001638">
    <property type="entry name" value="Solute-binding_3/MltF_N"/>
</dbReference>
<evidence type="ECO:0000259" key="17">
    <source>
        <dbReference type="PROSITE" id="PS50109"/>
    </source>
</evidence>
<feature type="chain" id="PRO_5017371461" description="histidine kinase" evidence="16">
    <location>
        <begin position="26"/>
        <end position="794"/>
    </location>
</feature>
<dbReference type="PRINTS" id="PR00344">
    <property type="entry name" value="BCTRLSENSOR"/>
</dbReference>
<feature type="domain" description="Histidine kinase" evidence="17">
    <location>
        <begin position="327"/>
        <end position="547"/>
    </location>
</feature>
<comment type="catalytic activity">
    <reaction evidence="1">
        <text>ATP + protein L-histidine = ADP + protein N-phospho-L-histidine.</text>
        <dbReference type="EC" id="2.7.13.3"/>
    </reaction>
</comment>
<feature type="modified residue" description="4-aspartylphosphate" evidence="15">
    <location>
        <position position="623"/>
    </location>
</feature>
<dbReference type="PROSITE" id="PS50110">
    <property type="entry name" value="RESPONSE_REGULATORY"/>
    <property type="match status" value="1"/>
</dbReference>
<dbReference type="GO" id="GO:0005886">
    <property type="term" value="C:plasma membrane"/>
    <property type="evidence" value="ECO:0007669"/>
    <property type="project" value="UniProtKB-SubCell"/>
</dbReference>
<evidence type="ECO:0000313" key="20">
    <source>
        <dbReference type="EMBL" id="SDV46299.1"/>
    </source>
</evidence>
<dbReference type="SMART" id="SM00062">
    <property type="entry name" value="PBPb"/>
    <property type="match status" value="1"/>
</dbReference>